<dbReference type="SMART" id="SM00732">
    <property type="entry name" value="YqgFc"/>
    <property type="match status" value="1"/>
</dbReference>
<dbReference type="AlphaFoldDB" id="A0A9Q0HF75"/>
<keyword evidence="4" id="KW-0378">Hydrolase</keyword>
<dbReference type="InterPro" id="IPR012337">
    <property type="entry name" value="RNaseH-like_sf"/>
</dbReference>
<dbReference type="InterPro" id="IPR037027">
    <property type="entry name" value="YqgF/RNaseH-like_dom_sf"/>
</dbReference>
<dbReference type="Proteomes" id="UP001141806">
    <property type="component" value="Unassembled WGS sequence"/>
</dbReference>
<evidence type="ECO:0000313" key="8">
    <source>
        <dbReference type="Proteomes" id="UP001141806"/>
    </source>
</evidence>
<protein>
    <recommendedName>
        <fullName evidence="6">SWIM-type domain-containing protein</fullName>
    </recommendedName>
</protein>
<dbReference type="NCBIfam" id="TIGR00250">
    <property type="entry name" value="RNAse_H_YqgF"/>
    <property type="match status" value="1"/>
</dbReference>
<feature type="domain" description="SWIM-type" evidence="6">
    <location>
        <begin position="77"/>
        <end position="126"/>
    </location>
</feature>
<evidence type="ECO:0000259" key="6">
    <source>
        <dbReference type="PROSITE" id="PS50966"/>
    </source>
</evidence>
<dbReference type="PANTHER" id="PTHR33317">
    <property type="entry name" value="POLYNUCLEOTIDYL TRANSFERASE, RIBONUCLEASE H-LIKE SUPERFAMILY PROTEIN"/>
    <property type="match status" value="1"/>
</dbReference>
<gene>
    <name evidence="7" type="ORF">NE237_016648</name>
</gene>
<dbReference type="GO" id="GO:0000967">
    <property type="term" value="P:rRNA 5'-end processing"/>
    <property type="evidence" value="ECO:0007669"/>
    <property type="project" value="TreeGrafter"/>
</dbReference>
<dbReference type="Gene3D" id="3.30.420.140">
    <property type="entry name" value="YqgF/RNase H-like domain"/>
    <property type="match status" value="1"/>
</dbReference>
<organism evidence="7 8">
    <name type="scientific">Protea cynaroides</name>
    <dbReference type="NCBI Taxonomy" id="273540"/>
    <lineage>
        <taxon>Eukaryota</taxon>
        <taxon>Viridiplantae</taxon>
        <taxon>Streptophyta</taxon>
        <taxon>Embryophyta</taxon>
        <taxon>Tracheophyta</taxon>
        <taxon>Spermatophyta</taxon>
        <taxon>Magnoliopsida</taxon>
        <taxon>Proteales</taxon>
        <taxon>Proteaceae</taxon>
        <taxon>Protea</taxon>
    </lineage>
</organism>
<keyword evidence="2" id="KW-0690">Ribosome biogenesis</keyword>
<evidence type="ECO:0000256" key="1">
    <source>
        <dbReference type="ARBA" id="ARBA00022490"/>
    </source>
</evidence>
<evidence type="ECO:0000256" key="5">
    <source>
        <dbReference type="PROSITE-ProRule" id="PRU00325"/>
    </source>
</evidence>
<dbReference type="CDD" id="cd16964">
    <property type="entry name" value="YqgF"/>
    <property type="match status" value="1"/>
</dbReference>
<dbReference type="PROSITE" id="PS50966">
    <property type="entry name" value="ZF_SWIM"/>
    <property type="match status" value="1"/>
</dbReference>
<dbReference type="InterPro" id="IPR006641">
    <property type="entry name" value="YqgF/RNaseH-like_dom"/>
</dbReference>
<name>A0A9Q0HF75_9MAGN</name>
<dbReference type="HAMAP" id="MF_00651">
    <property type="entry name" value="Nuclease_YqgF"/>
    <property type="match status" value="1"/>
</dbReference>
<evidence type="ECO:0000256" key="2">
    <source>
        <dbReference type="ARBA" id="ARBA00022517"/>
    </source>
</evidence>
<dbReference type="GO" id="GO:0008270">
    <property type="term" value="F:zinc ion binding"/>
    <property type="evidence" value="ECO:0007669"/>
    <property type="project" value="UniProtKB-KW"/>
</dbReference>
<sequence>MITTHNSVGRRDQVRMAASNLVAEAVWKDIQSTRSVTDDQLSILHFLFGKNFERATRIVDQRGVKRIYGEPSGRSVFQVVGESRKKEEYFCFPEHHCACYSFFYDVVNRGEQLCCKHQLAARLAFSVGAYVDVKMKYVKPISLFHDLLKTNNLGRGRLLGLDVGQKYVGLAVSDSSNKIASPLSVLVRKPSNISAMANDFQSLISELSLAGFVVGYPFDHLRKSPDASQVKVFVEDLRKTGKLEGWSYTYWDESFTSKSVELLLKPLNLHPVHSKTILDKFAAVGILQGYLDHMHRKLKCEEK</sequence>
<dbReference type="GO" id="GO:0016787">
    <property type="term" value="F:hydrolase activity"/>
    <property type="evidence" value="ECO:0007669"/>
    <property type="project" value="UniProtKB-KW"/>
</dbReference>
<dbReference type="EMBL" id="JAMYWD010000007">
    <property type="protein sequence ID" value="KAJ4964799.1"/>
    <property type="molecule type" value="Genomic_DNA"/>
</dbReference>
<dbReference type="FunFam" id="3.30.420.140:FF:000008">
    <property type="entry name" value="Putative pre-16S rRNA nuclease"/>
    <property type="match status" value="1"/>
</dbReference>
<dbReference type="OrthoDB" id="10261669at2759"/>
<evidence type="ECO:0000256" key="3">
    <source>
        <dbReference type="ARBA" id="ARBA00022722"/>
    </source>
</evidence>
<dbReference type="InterPro" id="IPR007527">
    <property type="entry name" value="Znf_SWIM"/>
</dbReference>
<keyword evidence="5" id="KW-0863">Zinc-finger</keyword>
<keyword evidence="3" id="KW-0540">Nuclease</keyword>
<dbReference type="InterPro" id="IPR005227">
    <property type="entry name" value="YqgF"/>
</dbReference>
<keyword evidence="5" id="KW-0862">Zinc</keyword>
<dbReference type="GO" id="GO:0004518">
    <property type="term" value="F:nuclease activity"/>
    <property type="evidence" value="ECO:0007669"/>
    <property type="project" value="UniProtKB-KW"/>
</dbReference>
<dbReference type="Pfam" id="PF03652">
    <property type="entry name" value="RuvX"/>
    <property type="match status" value="1"/>
</dbReference>
<accession>A0A9Q0HF75</accession>
<evidence type="ECO:0000313" key="7">
    <source>
        <dbReference type="EMBL" id="KAJ4964799.1"/>
    </source>
</evidence>
<dbReference type="PANTHER" id="PTHR33317:SF1">
    <property type="entry name" value="POLYNUCLEOTIDYL TRANSFERASE, RIBONUCLEASE H-LIKE SUPERFAMILY PROTEIN"/>
    <property type="match status" value="1"/>
</dbReference>
<keyword evidence="5" id="KW-0479">Metal-binding</keyword>
<comment type="caution">
    <text evidence="7">The sequence shown here is derived from an EMBL/GenBank/DDBJ whole genome shotgun (WGS) entry which is preliminary data.</text>
</comment>
<keyword evidence="8" id="KW-1185">Reference proteome</keyword>
<dbReference type="SUPFAM" id="SSF53098">
    <property type="entry name" value="Ribonuclease H-like"/>
    <property type="match status" value="1"/>
</dbReference>
<evidence type="ECO:0000256" key="4">
    <source>
        <dbReference type="ARBA" id="ARBA00022801"/>
    </source>
</evidence>
<proteinExistence type="inferred from homology"/>
<reference evidence="7" key="1">
    <citation type="journal article" date="2023" name="Plant J.">
        <title>The genome of the king protea, Protea cynaroides.</title>
        <authorList>
            <person name="Chang J."/>
            <person name="Duong T.A."/>
            <person name="Schoeman C."/>
            <person name="Ma X."/>
            <person name="Roodt D."/>
            <person name="Barker N."/>
            <person name="Li Z."/>
            <person name="Van de Peer Y."/>
            <person name="Mizrachi E."/>
        </authorList>
    </citation>
    <scope>NUCLEOTIDE SEQUENCE</scope>
    <source>
        <tissue evidence="7">Young leaves</tissue>
    </source>
</reference>
<keyword evidence="1" id="KW-0963">Cytoplasm</keyword>